<keyword evidence="2" id="KW-0479">Metal-binding</keyword>
<evidence type="ECO:0000313" key="5">
    <source>
        <dbReference type="EMBL" id="OXT05856.1"/>
    </source>
</evidence>
<organism evidence="5 6">
    <name type="scientific">Thermoanaerobacterium thermosaccharolyticum</name>
    <name type="common">Clostridium thermosaccharolyticum</name>
    <dbReference type="NCBI Taxonomy" id="1517"/>
    <lineage>
        <taxon>Bacteria</taxon>
        <taxon>Bacillati</taxon>
        <taxon>Bacillota</taxon>
        <taxon>Clostridia</taxon>
        <taxon>Thermoanaerobacterales</taxon>
        <taxon>Thermoanaerobacteraceae</taxon>
        <taxon>Thermoanaerobacterium</taxon>
    </lineage>
</organism>
<comment type="similarity">
    <text evidence="1">Belongs to the HpcH/HpaI aldolase family.</text>
</comment>
<evidence type="ECO:0000256" key="3">
    <source>
        <dbReference type="ARBA" id="ARBA00023239"/>
    </source>
</evidence>
<dbReference type="EMBL" id="NKHD01000047">
    <property type="protein sequence ID" value="OXT05856.1"/>
    <property type="molecule type" value="Genomic_DNA"/>
</dbReference>
<dbReference type="InterPro" id="IPR050251">
    <property type="entry name" value="HpcH-HpaI_aldolase"/>
</dbReference>
<dbReference type="Proteomes" id="UP000215301">
    <property type="component" value="Unassembled WGS sequence"/>
</dbReference>
<dbReference type="AlphaFoldDB" id="A0A231VDW6"/>
<gene>
    <name evidence="5" type="ORF">CE561_12340</name>
</gene>
<evidence type="ECO:0000256" key="2">
    <source>
        <dbReference type="ARBA" id="ARBA00022723"/>
    </source>
</evidence>
<dbReference type="PANTHER" id="PTHR30502">
    <property type="entry name" value="2-KETO-3-DEOXY-L-RHAMNONATE ALDOLASE"/>
    <property type="match status" value="1"/>
</dbReference>
<dbReference type="GO" id="GO:0046872">
    <property type="term" value="F:metal ion binding"/>
    <property type="evidence" value="ECO:0007669"/>
    <property type="project" value="UniProtKB-KW"/>
</dbReference>
<dbReference type="RefSeq" id="WP_094046535.1">
    <property type="nucleotide sequence ID" value="NZ_NKHD01000047.1"/>
</dbReference>
<evidence type="ECO:0000313" key="6">
    <source>
        <dbReference type="Proteomes" id="UP000215301"/>
    </source>
</evidence>
<evidence type="ECO:0000259" key="4">
    <source>
        <dbReference type="Pfam" id="PF03328"/>
    </source>
</evidence>
<name>A0A231VDW6_THETR</name>
<dbReference type="GO" id="GO:0016832">
    <property type="term" value="F:aldehyde-lyase activity"/>
    <property type="evidence" value="ECO:0007669"/>
    <property type="project" value="TreeGrafter"/>
</dbReference>
<dbReference type="InterPro" id="IPR040442">
    <property type="entry name" value="Pyrv_kinase-like_dom_sf"/>
</dbReference>
<comment type="caution">
    <text evidence="5">The sequence shown here is derived from an EMBL/GenBank/DDBJ whole genome shotgun (WGS) entry which is preliminary data.</text>
</comment>
<keyword evidence="3" id="KW-0456">Lyase</keyword>
<sequence length="256" mass="28184">MIKNNLKDKLKNGDTAIGTFVMCNSPEIVEIVGITGFDFVVLDTEHGPLSIESTQNLIRAAEVRGITPITRITESSETTVLRSLDVGAYGIQVPQVNDAHTASEIVKFSKYYPKGTRGIAMPRSGDYGNVDVSKYIENANDETIIIVHCENKQSLDNLDEIAKVPGIDVIFLGPYDMSQSLGIPGQVNHPYIQEAAQRVIKVCRQNGIAAGTFVGNGEEARKKAEQGFQYIIMGMDVTLFSNVCRYEISRAKFKEF</sequence>
<accession>A0A231VDW6</accession>
<dbReference type="InterPro" id="IPR015813">
    <property type="entry name" value="Pyrv/PenolPyrv_kinase-like_dom"/>
</dbReference>
<dbReference type="Pfam" id="PF03328">
    <property type="entry name" value="HpcH_HpaI"/>
    <property type="match status" value="1"/>
</dbReference>
<dbReference type="PANTHER" id="PTHR30502:SF0">
    <property type="entry name" value="PHOSPHOENOLPYRUVATE CARBOXYLASE FAMILY PROTEIN"/>
    <property type="match status" value="1"/>
</dbReference>
<reference evidence="5 6" key="1">
    <citation type="submission" date="2017-06" db="EMBL/GenBank/DDBJ databases">
        <title>Isolation and characterization of a thermophilic and butanogenic Thermoanaerobacterium thermosaccharolyticum M5 capable of efficient degradation of hemicellulose.</title>
        <authorList>
            <person name="Xin F."/>
            <person name="Jiang Y."/>
        </authorList>
    </citation>
    <scope>NUCLEOTIDE SEQUENCE [LARGE SCALE GENOMIC DNA]</scope>
    <source>
        <strain evidence="5 6">M5</strain>
    </source>
</reference>
<dbReference type="SUPFAM" id="SSF51621">
    <property type="entry name" value="Phosphoenolpyruvate/pyruvate domain"/>
    <property type="match status" value="1"/>
</dbReference>
<feature type="domain" description="HpcH/HpaI aldolase/citrate lyase" evidence="4">
    <location>
        <begin position="17"/>
        <end position="242"/>
    </location>
</feature>
<protein>
    <submittedName>
        <fullName evidence="5">4-hydroxy-2-oxovalerate aldolase</fullName>
    </submittedName>
</protein>
<proteinExistence type="inferred from homology"/>
<evidence type="ECO:0000256" key="1">
    <source>
        <dbReference type="ARBA" id="ARBA00005568"/>
    </source>
</evidence>
<dbReference type="GO" id="GO:0005737">
    <property type="term" value="C:cytoplasm"/>
    <property type="evidence" value="ECO:0007669"/>
    <property type="project" value="TreeGrafter"/>
</dbReference>
<dbReference type="Gene3D" id="3.20.20.60">
    <property type="entry name" value="Phosphoenolpyruvate-binding domains"/>
    <property type="match status" value="1"/>
</dbReference>
<dbReference type="InterPro" id="IPR005000">
    <property type="entry name" value="Aldolase/citrate-lyase_domain"/>
</dbReference>